<keyword evidence="2" id="KW-1185">Reference proteome</keyword>
<accession>A0A9Q1M141</accession>
<dbReference type="OrthoDB" id="1306281at2759"/>
<dbReference type="EMBL" id="JAJAGQ010000012">
    <property type="protein sequence ID" value="KAJ8547629.1"/>
    <property type="molecule type" value="Genomic_DNA"/>
</dbReference>
<sequence length="119" mass="13037">MDGLISELPNFADKNVVAWSSTVSKQAKDFNNARDDVGGEGWIGFHSLMVTLNTSKFEIPTQSMELFGEHRDDSGQQLMSTGNEQDVDKIVSFPSAHLGKKVEMKSAQKGGMSVKSLRT</sequence>
<evidence type="ECO:0000313" key="1">
    <source>
        <dbReference type="EMBL" id="KAJ8547629.1"/>
    </source>
</evidence>
<organism evidence="1 2">
    <name type="scientific">Anisodus acutangulus</name>
    <dbReference type="NCBI Taxonomy" id="402998"/>
    <lineage>
        <taxon>Eukaryota</taxon>
        <taxon>Viridiplantae</taxon>
        <taxon>Streptophyta</taxon>
        <taxon>Embryophyta</taxon>
        <taxon>Tracheophyta</taxon>
        <taxon>Spermatophyta</taxon>
        <taxon>Magnoliopsida</taxon>
        <taxon>eudicotyledons</taxon>
        <taxon>Gunneridae</taxon>
        <taxon>Pentapetalae</taxon>
        <taxon>asterids</taxon>
        <taxon>lamiids</taxon>
        <taxon>Solanales</taxon>
        <taxon>Solanaceae</taxon>
        <taxon>Solanoideae</taxon>
        <taxon>Hyoscyameae</taxon>
        <taxon>Anisodus</taxon>
    </lineage>
</organism>
<dbReference type="AlphaFoldDB" id="A0A9Q1M141"/>
<proteinExistence type="predicted"/>
<name>A0A9Q1M141_9SOLA</name>
<reference evidence="2" key="1">
    <citation type="journal article" date="2023" name="Proc. Natl. Acad. Sci. U.S.A.">
        <title>Genomic and structural basis for evolution of tropane alkaloid biosynthesis.</title>
        <authorList>
            <person name="Wanga Y.-J."/>
            <person name="Taina T."/>
            <person name="Yua J.-Y."/>
            <person name="Lia J."/>
            <person name="Xua B."/>
            <person name="Chenc J."/>
            <person name="D'Auriad J.C."/>
            <person name="Huanga J.-P."/>
            <person name="Huanga S.-X."/>
        </authorList>
    </citation>
    <scope>NUCLEOTIDE SEQUENCE [LARGE SCALE GENOMIC DNA]</scope>
    <source>
        <strain evidence="2">cv. KIB-2019</strain>
    </source>
</reference>
<protein>
    <submittedName>
        <fullName evidence="1">Uncharacterized protein</fullName>
    </submittedName>
</protein>
<evidence type="ECO:0000313" key="2">
    <source>
        <dbReference type="Proteomes" id="UP001152561"/>
    </source>
</evidence>
<dbReference type="Proteomes" id="UP001152561">
    <property type="component" value="Unassembled WGS sequence"/>
</dbReference>
<gene>
    <name evidence="1" type="ORF">K7X08_011215</name>
</gene>
<comment type="caution">
    <text evidence="1">The sequence shown here is derived from an EMBL/GenBank/DDBJ whole genome shotgun (WGS) entry which is preliminary data.</text>
</comment>